<dbReference type="GO" id="GO:0043683">
    <property type="term" value="P:type IV pilus assembly"/>
    <property type="evidence" value="ECO:0007669"/>
    <property type="project" value="InterPro"/>
</dbReference>
<dbReference type="SUPFAM" id="SSF54523">
    <property type="entry name" value="Pili subunits"/>
    <property type="match status" value="1"/>
</dbReference>
<protein>
    <submittedName>
        <fullName evidence="2">Type IV pilus assembly protein PilE</fullName>
    </submittedName>
</protein>
<gene>
    <name evidence="2" type="ORF">SAMN05216369_3345</name>
</gene>
<reference evidence="3" key="1">
    <citation type="submission" date="2016-11" db="EMBL/GenBank/DDBJ databases">
        <authorList>
            <person name="Varghese N."/>
            <person name="Submissions S."/>
        </authorList>
    </citation>
    <scope>NUCLEOTIDE SEQUENCE [LARGE SCALE GENOMIC DNA]</scope>
    <source>
        <strain evidence="3">CGMCC 1.10835</strain>
    </source>
</reference>
<dbReference type="InterPro" id="IPR012902">
    <property type="entry name" value="N_methyl_site"/>
</dbReference>
<dbReference type="Pfam" id="PF16732">
    <property type="entry name" value="ComP_DUS"/>
    <property type="match status" value="1"/>
</dbReference>
<organism evidence="2 3">
    <name type="scientific">Marinobacter antarcticus</name>
    <dbReference type="NCBI Taxonomy" id="564117"/>
    <lineage>
        <taxon>Bacteria</taxon>
        <taxon>Pseudomonadati</taxon>
        <taxon>Pseudomonadota</taxon>
        <taxon>Gammaproteobacteria</taxon>
        <taxon>Pseudomonadales</taxon>
        <taxon>Marinobacteraceae</taxon>
        <taxon>Marinobacter</taxon>
    </lineage>
</organism>
<dbReference type="InterPro" id="IPR045584">
    <property type="entry name" value="Pilin-like"/>
</dbReference>
<evidence type="ECO:0000256" key="1">
    <source>
        <dbReference type="SAM" id="Phobius"/>
    </source>
</evidence>
<dbReference type="RefSeq" id="WP_072799570.1">
    <property type="nucleotide sequence ID" value="NZ_FRAQ01000005.1"/>
</dbReference>
<evidence type="ECO:0000313" key="3">
    <source>
        <dbReference type="Proteomes" id="UP000184497"/>
    </source>
</evidence>
<dbReference type="NCBIfam" id="TIGR02532">
    <property type="entry name" value="IV_pilin_GFxxxE"/>
    <property type="match status" value="1"/>
</dbReference>
<accession>A0A1M6VUH6</accession>
<feature type="transmembrane region" description="Helical" evidence="1">
    <location>
        <begin position="15"/>
        <end position="39"/>
    </location>
</feature>
<dbReference type="STRING" id="564117.SAMN05216369_3345"/>
<dbReference type="Pfam" id="PF07963">
    <property type="entry name" value="N_methyl"/>
    <property type="match status" value="1"/>
</dbReference>
<dbReference type="PANTHER" id="PTHR30093">
    <property type="entry name" value="GENERAL SECRETION PATHWAY PROTEIN G"/>
    <property type="match status" value="1"/>
</dbReference>
<name>A0A1M6VUH6_9GAMM</name>
<proteinExistence type="predicted"/>
<keyword evidence="3" id="KW-1185">Reference proteome</keyword>
<dbReference type="InterPro" id="IPR031982">
    <property type="entry name" value="PilE-like"/>
</dbReference>
<dbReference type="Gene3D" id="3.30.700.10">
    <property type="entry name" value="Glycoprotein, Type 4 Pilin"/>
    <property type="match status" value="1"/>
</dbReference>
<dbReference type="EMBL" id="FRAQ01000005">
    <property type="protein sequence ID" value="SHK85108.1"/>
    <property type="molecule type" value="Genomic_DNA"/>
</dbReference>
<evidence type="ECO:0000313" key="2">
    <source>
        <dbReference type="EMBL" id="SHK85108.1"/>
    </source>
</evidence>
<dbReference type="PANTHER" id="PTHR30093:SF47">
    <property type="entry name" value="TYPE IV PILUS NON-CORE MINOR PILIN PILE"/>
    <property type="match status" value="1"/>
</dbReference>
<keyword evidence="1" id="KW-0472">Membrane</keyword>
<keyword evidence="1" id="KW-0812">Transmembrane</keyword>
<dbReference type="AlphaFoldDB" id="A0A1M6VUH6"/>
<keyword evidence="1" id="KW-1133">Transmembrane helix</keyword>
<sequence>MNVDLNTRYHRREDGFTLIELMIVVAIIGIIAAIAYPSYLDNVRQTRRATAQADLMELAQWMERQYSADFSYLEGGNQPVLPFTQSPRNGTAFYNFSFNGAVAANAFSVQAVPAGDQTSDDCGTLRLTQTGAKTSTSGTNCW</sequence>
<dbReference type="Proteomes" id="UP000184497">
    <property type="component" value="Unassembled WGS sequence"/>
</dbReference>